<feature type="region of interest" description="Disordered" evidence="1">
    <location>
        <begin position="41"/>
        <end position="71"/>
    </location>
</feature>
<dbReference type="EMBL" id="JBEZFP010000001">
    <property type="protein sequence ID" value="MEU8131893.1"/>
    <property type="molecule type" value="Genomic_DNA"/>
</dbReference>
<sequence>MSAGPAVRERWGRRRSTRRAVRLGSAGAALLLLTGCMASAGPDVDDTGEPSASPAPGVVGPHNPTGTPAPAQETELVAPAGFDASRGWSANQTDRVFAVSPAAGVTVDLYAADLEDGNLPVVIARRITDGTVAWTSTPLKVLDTDDLPTVRIVDGGQGLYAVVVRVGTLPADGVSRARQLVVADSFRLVGDGPDKAPAQHLEHVVEDAADVGIAVGDGGVLITPPRPRTEEPPPTTTWDPMTGATADVPYSAEHPAAGCPADSWTCMVRDTPRAATAVGPLFVEQASSSGGFAFGVMGRWRSPQVAPPNRGQGTVVGLSRTVVVAMWRTDENSPPLYAAHDLATGAVLASAECAAGTEATSMLTDELDLSAETHVSPQGRYLVSGPFAVDLSGRKAVCVAGNADARGVYLTAVDDKGTAYGRLLDDDNETKDFAVVHTATGKVDALPEKVLAPSAVTGNGTGIFAVEDLVDSSEGPFLVVCPAGTAPASASPAAGASPSPNP</sequence>
<feature type="signal peptide" evidence="2">
    <location>
        <begin position="1"/>
        <end position="40"/>
    </location>
</feature>
<dbReference type="Proteomes" id="UP001551482">
    <property type="component" value="Unassembled WGS sequence"/>
</dbReference>
<protein>
    <recommendedName>
        <fullName evidence="5">Secreted protein</fullName>
    </recommendedName>
</protein>
<evidence type="ECO:0000313" key="4">
    <source>
        <dbReference type="Proteomes" id="UP001551482"/>
    </source>
</evidence>
<accession>A0ABV3D823</accession>
<evidence type="ECO:0008006" key="5">
    <source>
        <dbReference type="Google" id="ProtNLM"/>
    </source>
</evidence>
<organism evidence="3 4">
    <name type="scientific">Streptodolium elevatio</name>
    <dbReference type="NCBI Taxonomy" id="3157996"/>
    <lineage>
        <taxon>Bacteria</taxon>
        <taxon>Bacillati</taxon>
        <taxon>Actinomycetota</taxon>
        <taxon>Actinomycetes</taxon>
        <taxon>Kitasatosporales</taxon>
        <taxon>Streptomycetaceae</taxon>
        <taxon>Streptodolium</taxon>
    </lineage>
</organism>
<keyword evidence="2" id="KW-0732">Signal</keyword>
<evidence type="ECO:0000256" key="2">
    <source>
        <dbReference type="SAM" id="SignalP"/>
    </source>
</evidence>
<keyword evidence="4" id="KW-1185">Reference proteome</keyword>
<dbReference type="RefSeq" id="WP_358346842.1">
    <property type="nucleotide sequence ID" value="NZ_JBEZFP010000001.1"/>
</dbReference>
<evidence type="ECO:0000313" key="3">
    <source>
        <dbReference type="EMBL" id="MEU8131893.1"/>
    </source>
</evidence>
<evidence type="ECO:0000256" key="1">
    <source>
        <dbReference type="SAM" id="MobiDB-lite"/>
    </source>
</evidence>
<name>A0ABV3D823_9ACTN</name>
<reference evidence="3 4" key="1">
    <citation type="submission" date="2024-06" db="EMBL/GenBank/DDBJ databases">
        <title>The Natural Products Discovery Center: Release of the First 8490 Sequenced Strains for Exploring Actinobacteria Biosynthetic Diversity.</title>
        <authorList>
            <person name="Kalkreuter E."/>
            <person name="Kautsar S.A."/>
            <person name="Yang D."/>
            <person name="Bader C.D."/>
            <person name="Teijaro C.N."/>
            <person name="Fluegel L."/>
            <person name="Davis C.M."/>
            <person name="Simpson J.R."/>
            <person name="Lauterbach L."/>
            <person name="Steele A.D."/>
            <person name="Gui C."/>
            <person name="Meng S."/>
            <person name="Li G."/>
            <person name="Viehrig K."/>
            <person name="Ye F."/>
            <person name="Su P."/>
            <person name="Kiefer A.F."/>
            <person name="Nichols A."/>
            <person name="Cepeda A.J."/>
            <person name="Yan W."/>
            <person name="Fan B."/>
            <person name="Jiang Y."/>
            <person name="Adhikari A."/>
            <person name="Zheng C.-J."/>
            <person name="Schuster L."/>
            <person name="Cowan T.M."/>
            <person name="Smanski M.J."/>
            <person name="Chevrette M.G."/>
            <person name="De Carvalho L.P.S."/>
            <person name="Shen B."/>
        </authorList>
    </citation>
    <scope>NUCLEOTIDE SEQUENCE [LARGE SCALE GENOMIC DNA]</scope>
    <source>
        <strain evidence="3 4">NPDC048946</strain>
    </source>
</reference>
<proteinExistence type="predicted"/>
<feature type="region of interest" description="Disordered" evidence="1">
    <location>
        <begin position="218"/>
        <end position="240"/>
    </location>
</feature>
<comment type="caution">
    <text evidence="3">The sequence shown here is derived from an EMBL/GenBank/DDBJ whole genome shotgun (WGS) entry which is preliminary data.</text>
</comment>
<gene>
    <name evidence="3" type="ORF">AB0C36_00115</name>
</gene>
<feature type="chain" id="PRO_5045964707" description="Secreted protein" evidence="2">
    <location>
        <begin position="41"/>
        <end position="502"/>
    </location>
</feature>